<feature type="domain" description="Response regulatory" evidence="7">
    <location>
        <begin position="4"/>
        <end position="120"/>
    </location>
</feature>
<dbReference type="Gene3D" id="3.40.50.2300">
    <property type="match status" value="1"/>
</dbReference>
<evidence type="ECO:0000256" key="4">
    <source>
        <dbReference type="ARBA" id="ARBA00023125"/>
    </source>
</evidence>
<evidence type="ECO:0000256" key="2">
    <source>
        <dbReference type="ARBA" id="ARBA00023012"/>
    </source>
</evidence>
<feature type="modified residue" description="4-aspartylphosphate" evidence="6">
    <location>
        <position position="53"/>
    </location>
</feature>
<organism evidence="8 9">
    <name type="scientific">Aquisphaera giovannonii</name>
    <dbReference type="NCBI Taxonomy" id="406548"/>
    <lineage>
        <taxon>Bacteria</taxon>
        <taxon>Pseudomonadati</taxon>
        <taxon>Planctomycetota</taxon>
        <taxon>Planctomycetia</taxon>
        <taxon>Isosphaerales</taxon>
        <taxon>Isosphaeraceae</taxon>
        <taxon>Aquisphaera</taxon>
    </lineage>
</organism>
<evidence type="ECO:0000256" key="3">
    <source>
        <dbReference type="ARBA" id="ARBA00023015"/>
    </source>
</evidence>
<dbReference type="KEGG" id="agv:OJF2_63740"/>
<dbReference type="InterPro" id="IPR011006">
    <property type="entry name" value="CheY-like_superfamily"/>
</dbReference>
<proteinExistence type="predicted"/>
<keyword evidence="3" id="KW-0805">Transcription regulation</keyword>
<accession>A0A5B9WBE1</accession>
<gene>
    <name evidence="8" type="primary">phoP_3</name>
    <name evidence="8" type="ORF">OJF2_63740</name>
</gene>
<dbReference type="SUPFAM" id="SSF52172">
    <property type="entry name" value="CheY-like"/>
    <property type="match status" value="1"/>
</dbReference>
<dbReference type="SMART" id="SM00448">
    <property type="entry name" value="REC"/>
    <property type="match status" value="1"/>
</dbReference>
<evidence type="ECO:0000313" key="8">
    <source>
        <dbReference type="EMBL" id="QEH37783.1"/>
    </source>
</evidence>
<keyword evidence="2" id="KW-0902">Two-component regulatory system</keyword>
<evidence type="ECO:0000259" key="7">
    <source>
        <dbReference type="PROSITE" id="PS50110"/>
    </source>
</evidence>
<dbReference type="GO" id="GO:0000156">
    <property type="term" value="F:phosphorelay response regulator activity"/>
    <property type="evidence" value="ECO:0007669"/>
    <property type="project" value="TreeGrafter"/>
</dbReference>
<dbReference type="GO" id="GO:0005829">
    <property type="term" value="C:cytosol"/>
    <property type="evidence" value="ECO:0007669"/>
    <property type="project" value="TreeGrafter"/>
</dbReference>
<dbReference type="PANTHER" id="PTHR48111">
    <property type="entry name" value="REGULATOR OF RPOS"/>
    <property type="match status" value="1"/>
</dbReference>
<dbReference type="RefSeq" id="WP_148597299.1">
    <property type="nucleotide sequence ID" value="NZ_CP042997.1"/>
</dbReference>
<dbReference type="PANTHER" id="PTHR48111:SF1">
    <property type="entry name" value="TWO-COMPONENT RESPONSE REGULATOR ORR33"/>
    <property type="match status" value="1"/>
</dbReference>
<protein>
    <submittedName>
        <fullName evidence="8">Alkaline phosphatase synthesis transcriptional regulatory protein PhoP</fullName>
    </submittedName>
</protein>
<dbReference type="GO" id="GO:0000976">
    <property type="term" value="F:transcription cis-regulatory region binding"/>
    <property type="evidence" value="ECO:0007669"/>
    <property type="project" value="TreeGrafter"/>
</dbReference>
<dbReference type="EMBL" id="CP042997">
    <property type="protein sequence ID" value="QEH37783.1"/>
    <property type="molecule type" value="Genomic_DNA"/>
</dbReference>
<keyword evidence="1 6" id="KW-0597">Phosphoprotein</keyword>
<dbReference type="GO" id="GO:0006355">
    <property type="term" value="P:regulation of DNA-templated transcription"/>
    <property type="evidence" value="ECO:0007669"/>
    <property type="project" value="TreeGrafter"/>
</dbReference>
<dbReference type="Pfam" id="PF00072">
    <property type="entry name" value="Response_reg"/>
    <property type="match status" value="1"/>
</dbReference>
<dbReference type="GO" id="GO:0032993">
    <property type="term" value="C:protein-DNA complex"/>
    <property type="evidence" value="ECO:0007669"/>
    <property type="project" value="TreeGrafter"/>
</dbReference>
<evidence type="ECO:0000256" key="1">
    <source>
        <dbReference type="ARBA" id="ARBA00022553"/>
    </source>
</evidence>
<keyword evidence="5" id="KW-0804">Transcription</keyword>
<sequence>MEATIVLAEDEPQLRGLYVEWLRRSGFRVHEAADGGEALAQVRAVRPDLLILDLWMPVLNGLEVVEHLARSSEAVGLRIVILSHQDDAETRLEGFSLGIADYWTKDLSLAELLARIAMVLGSPPSGPGASEAEAEVDG</sequence>
<dbReference type="AlphaFoldDB" id="A0A5B9WBE1"/>
<keyword evidence="4" id="KW-0238">DNA-binding</keyword>
<name>A0A5B9WBE1_9BACT</name>
<dbReference type="InterPro" id="IPR001789">
    <property type="entry name" value="Sig_transdc_resp-reg_receiver"/>
</dbReference>
<evidence type="ECO:0000256" key="6">
    <source>
        <dbReference type="PROSITE-ProRule" id="PRU00169"/>
    </source>
</evidence>
<dbReference type="Proteomes" id="UP000324233">
    <property type="component" value="Chromosome"/>
</dbReference>
<dbReference type="OrthoDB" id="9797769at2"/>
<dbReference type="PROSITE" id="PS50110">
    <property type="entry name" value="RESPONSE_REGULATORY"/>
    <property type="match status" value="1"/>
</dbReference>
<keyword evidence="9" id="KW-1185">Reference proteome</keyword>
<dbReference type="InterPro" id="IPR039420">
    <property type="entry name" value="WalR-like"/>
</dbReference>
<reference evidence="8 9" key="1">
    <citation type="submission" date="2019-08" db="EMBL/GenBank/DDBJ databases">
        <title>Deep-cultivation of Planctomycetes and their phenomic and genomic characterization uncovers novel biology.</title>
        <authorList>
            <person name="Wiegand S."/>
            <person name="Jogler M."/>
            <person name="Boedeker C."/>
            <person name="Pinto D."/>
            <person name="Vollmers J."/>
            <person name="Rivas-Marin E."/>
            <person name="Kohn T."/>
            <person name="Peeters S.H."/>
            <person name="Heuer A."/>
            <person name="Rast P."/>
            <person name="Oberbeckmann S."/>
            <person name="Bunk B."/>
            <person name="Jeske O."/>
            <person name="Meyerdierks A."/>
            <person name="Storesund J.E."/>
            <person name="Kallscheuer N."/>
            <person name="Luecker S."/>
            <person name="Lage O.M."/>
            <person name="Pohl T."/>
            <person name="Merkel B.J."/>
            <person name="Hornburger P."/>
            <person name="Mueller R.-W."/>
            <person name="Bruemmer F."/>
            <person name="Labrenz M."/>
            <person name="Spormann A.M."/>
            <person name="Op den Camp H."/>
            <person name="Overmann J."/>
            <person name="Amann R."/>
            <person name="Jetten M.S.M."/>
            <person name="Mascher T."/>
            <person name="Medema M.H."/>
            <person name="Devos D.P."/>
            <person name="Kaster A.-K."/>
            <person name="Ovreas L."/>
            <person name="Rohde M."/>
            <person name="Galperin M.Y."/>
            <person name="Jogler C."/>
        </authorList>
    </citation>
    <scope>NUCLEOTIDE SEQUENCE [LARGE SCALE GENOMIC DNA]</scope>
    <source>
        <strain evidence="8 9">OJF2</strain>
    </source>
</reference>
<evidence type="ECO:0000256" key="5">
    <source>
        <dbReference type="ARBA" id="ARBA00023163"/>
    </source>
</evidence>
<evidence type="ECO:0000313" key="9">
    <source>
        <dbReference type="Proteomes" id="UP000324233"/>
    </source>
</evidence>